<proteinExistence type="predicted"/>
<sequence length="104" mass="10867">MRRPAVGLAVLFTVALTTITTETLPMGLLPQMSHGLGASQDRIGWLVGGYSLIIIAFNLGIIAGSTLGGQTPRHLGPGPLPAGPRVRPAPPRHDRGTADIREPT</sequence>
<evidence type="ECO:0000313" key="4">
    <source>
        <dbReference type="Proteomes" id="UP001602013"/>
    </source>
</evidence>
<keyword evidence="2" id="KW-1133">Transmembrane helix</keyword>
<keyword evidence="2" id="KW-0812">Transmembrane</keyword>
<gene>
    <name evidence="3" type="ORF">ACFYXI_10025</name>
</gene>
<keyword evidence="2" id="KW-0472">Membrane</keyword>
<evidence type="ECO:0000256" key="2">
    <source>
        <dbReference type="SAM" id="Phobius"/>
    </source>
</evidence>
<evidence type="ECO:0008006" key="5">
    <source>
        <dbReference type="Google" id="ProtNLM"/>
    </source>
</evidence>
<accession>A0ABW6SLR2</accession>
<keyword evidence="4" id="KW-1185">Reference proteome</keyword>
<name>A0ABW6SLR2_9ACTN</name>
<feature type="compositionally biased region" description="Basic and acidic residues" evidence="1">
    <location>
        <begin position="91"/>
        <end position="104"/>
    </location>
</feature>
<organism evidence="3 4">
    <name type="scientific">Microtetraspora malaysiensis</name>
    <dbReference type="NCBI Taxonomy" id="161358"/>
    <lineage>
        <taxon>Bacteria</taxon>
        <taxon>Bacillati</taxon>
        <taxon>Actinomycetota</taxon>
        <taxon>Actinomycetes</taxon>
        <taxon>Streptosporangiales</taxon>
        <taxon>Streptosporangiaceae</taxon>
        <taxon>Microtetraspora</taxon>
    </lineage>
</organism>
<protein>
    <recommendedName>
        <fullName evidence="5">Major facilitator superfamily (MFS) profile domain-containing protein</fullName>
    </recommendedName>
</protein>
<feature type="region of interest" description="Disordered" evidence="1">
    <location>
        <begin position="68"/>
        <end position="104"/>
    </location>
</feature>
<dbReference type="EMBL" id="JBIASD010000005">
    <property type="protein sequence ID" value="MFF3665920.1"/>
    <property type="molecule type" value="Genomic_DNA"/>
</dbReference>
<comment type="caution">
    <text evidence="3">The sequence shown here is derived from an EMBL/GenBank/DDBJ whole genome shotgun (WGS) entry which is preliminary data.</text>
</comment>
<evidence type="ECO:0000313" key="3">
    <source>
        <dbReference type="EMBL" id="MFF3665920.1"/>
    </source>
</evidence>
<dbReference type="Proteomes" id="UP001602013">
    <property type="component" value="Unassembled WGS sequence"/>
</dbReference>
<evidence type="ECO:0000256" key="1">
    <source>
        <dbReference type="SAM" id="MobiDB-lite"/>
    </source>
</evidence>
<dbReference type="RefSeq" id="WP_387410160.1">
    <property type="nucleotide sequence ID" value="NZ_JBIASD010000005.1"/>
</dbReference>
<feature type="transmembrane region" description="Helical" evidence="2">
    <location>
        <begin position="45"/>
        <end position="67"/>
    </location>
</feature>
<reference evidence="3 4" key="1">
    <citation type="submission" date="2024-10" db="EMBL/GenBank/DDBJ databases">
        <title>The Natural Products Discovery Center: Release of the First 8490 Sequenced Strains for Exploring Actinobacteria Biosynthetic Diversity.</title>
        <authorList>
            <person name="Kalkreuter E."/>
            <person name="Kautsar S.A."/>
            <person name="Yang D."/>
            <person name="Bader C.D."/>
            <person name="Teijaro C.N."/>
            <person name="Fluegel L."/>
            <person name="Davis C.M."/>
            <person name="Simpson J.R."/>
            <person name="Lauterbach L."/>
            <person name="Steele A.D."/>
            <person name="Gui C."/>
            <person name="Meng S."/>
            <person name="Li G."/>
            <person name="Viehrig K."/>
            <person name="Ye F."/>
            <person name="Su P."/>
            <person name="Kiefer A.F."/>
            <person name="Nichols A."/>
            <person name="Cepeda A.J."/>
            <person name="Yan W."/>
            <person name="Fan B."/>
            <person name="Jiang Y."/>
            <person name="Adhikari A."/>
            <person name="Zheng C.-J."/>
            <person name="Schuster L."/>
            <person name="Cowan T.M."/>
            <person name="Smanski M.J."/>
            <person name="Chevrette M.G."/>
            <person name="De Carvalho L.P.S."/>
            <person name="Shen B."/>
        </authorList>
    </citation>
    <scope>NUCLEOTIDE SEQUENCE [LARGE SCALE GENOMIC DNA]</scope>
    <source>
        <strain evidence="3 4">NPDC002173</strain>
    </source>
</reference>